<dbReference type="Proteomes" id="UP000325182">
    <property type="component" value="Unassembled WGS sequence"/>
</dbReference>
<dbReference type="SUPFAM" id="SSF51695">
    <property type="entry name" value="PLC-like phosphodiesterases"/>
    <property type="match status" value="1"/>
</dbReference>
<proteinExistence type="predicted"/>
<evidence type="ECO:0000313" key="2">
    <source>
        <dbReference type="EMBL" id="TYR99621.1"/>
    </source>
</evidence>
<evidence type="ECO:0000259" key="1">
    <source>
        <dbReference type="PROSITE" id="PS51704"/>
    </source>
</evidence>
<dbReference type="Pfam" id="PF03009">
    <property type="entry name" value="GDPD"/>
    <property type="match status" value="1"/>
</dbReference>
<dbReference type="PANTHER" id="PTHR46211">
    <property type="entry name" value="GLYCEROPHOSPHORYL DIESTER PHOSPHODIESTERASE"/>
    <property type="match status" value="1"/>
</dbReference>
<dbReference type="AlphaFoldDB" id="A0A5D4MDC1"/>
<dbReference type="GO" id="GO:0006629">
    <property type="term" value="P:lipid metabolic process"/>
    <property type="evidence" value="ECO:0007669"/>
    <property type="project" value="InterPro"/>
</dbReference>
<dbReference type="PANTHER" id="PTHR46211:SF1">
    <property type="entry name" value="GLYCEROPHOSPHODIESTER PHOSPHODIESTERASE, CYTOPLASMIC"/>
    <property type="match status" value="1"/>
</dbReference>
<dbReference type="InterPro" id="IPR030395">
    <property type="entry name" value="GP_PDE_dom"/>
</dbReference>
<protein>
    <submittedName>
        <fullName evidence="2">Glycerophosphodiester phosphodiesterase</fullName>
    </submittedName>
</protein>
<organism evidence="2 3">
    <name type="scientific">Rossellomorea vietnamensis</name>
    <dbReference type="NCBI Taxonomy" id="218284"/>
    <lineage>
        <taxon>Bacteria</taxon>
        <taxon>Bacillati</taxon>
        <taxon>Bacillota</taxon>
        <taxon>Bacilli</taxon>
        <taxon>Bacillales</taxon>
        <taxon>Bacillaceae</taxon>
        <taxon>Rossellomorea</taxon>
    </lineage>
</organism>
<gene>
    <name evidence="2" type="ORF">FZC84_10355</name>
</gene>
<dbReference type="EMBL" id="VTEG01000005">
    <property type="protein sequence ID" value="TYR99621.1"/>
    <property type="molecule type" value="Genomic_DNA"/>
</dbReference>
<dbReference type="RefSeq" id="WP_148953804.1">
    <property type="nucleotide sequence ID" value="NZ_VTEG01000005.1"/>
</dbReference>
<accession>A0A5D4MDC1</accession>
<dbReference type="Gene3D" id="3.20.20.190">
    <property type="entry name" value="Phosphatidylinositol (PI) phosphodiesterase"/>
    <property type="match status" value="1"/>
</dbReference>
<comment type="caution">
    <text evidence="2">The sequence shown here is derived from an EMBL/GenBank/DDBJ whole genome shotgun (WGS) entry which is preliminary data.</text>
</comment>
<dbReference type="GO" id="GO:0008081">
    <property type="term" value="F:phosphoric diester hydrolase activity"/>
    <property type="evidence" value="ECO:0007669"/>
    <property type="project" value="InterPro"/>
</dbReference>
<sequence length="305" mass="33804">MKLRKGGRVIKILLSLFLSFSVFCFLNGMAQFSAVEKTGRTLIVAHRGASALAPENTLSAFDAAVSLGADYIEVDIQMTKDGKLVAMHDVTVDRTTNGTGRVKNFTYTEIASLDAGSWFGPWFKDERVPSLDAILDRYSGRTGILIELKHPSIYPDMEEELAKTLLSRISSSEPPPNIIVQSFDKQSIQEFHQLLPAVPTGLIVAASEFPVGDDLFAIEGFTSFITPQSTLVDASFMKQAKERNLNVFSWTVSDPGTARTLRNLNVNGIITNYPVKEYHYSNEVHQRVSFMISAITFLVMLVLKK</sequence>
<dbReference type="InterPro" id="IPR017946">
    <property type="entry name" value="PLC-like_Pdiesterase_TIM-brl"/>
</dbReference>
<evidence type="ECO:0000313" key="3">
    <source>
        <dbReference type="Proteomes" id="UP000325182"/>
    </source>
</evidence>
<feature type="domain" description="GP-PDE" evidence="1">
    <location>
        <begin position="41"/>
        <end position="281"/>
    </location>
</feature>
<reference evidence="2 3" key="1">
    <citation type="submission" date="2019-08" db="EMBL/GenBank/DDBJ databases">
        <title>Bacillus genomes from the desert of Cuatro Cienegas, Coahuila.</title>
        <authorList>
            <person name="Olmedo-Alvarez G."/>
        </authorList>
    </citation>
    <scope>NUCLEOTIDE SEQUENCE [LARGE SCALE GENOMIC DNA]</scope>
    <source>
        <strain evidence="2 3">CH128b_4D</strain>
    </source>
</reference>
<name>A0A5D4MDC1_9BACI</name>
<dbReference type="PROSITE" id="PS51704">
    <property type="entry name" value="GP_PDE"/>
    <property type="match status" value="1"/>
</dbReference>